<dbReference type="NCBIfam" id="NF003819">
    <property type="entry name" value="PRK05412.1"/>
    <property type="match status" value="1"/>
</dbReference>
<dbReference type="AlphaFoldDB" id="A0A1J0GK34"/>
<keyword evidence="1 3" id="KW-0547">Nucleotide-binding</keyword>
<dbReference type="HAMAP" id="MF_00632">
    <property type="entry name" value="UPF0234"/>
    <property type="match status" value="1"/>
</dbReference>
<dbReference type="GO" id="GO:0005829">
    <property type="term" value="C:cytosol"/>
    <property type="evidence" value="ECO:0007669"/>
    <property type="project" value="TreeGrafter"/>
</dbReference>
<sequence>MATAHSFDVVSDVDMQEVDNAINQALKEIKQRYDFKNTITEIKLGKEDIKIISDDDFKLKSVIEVLIAKLIKRGISGKALDLGKQDVATLGSARQTAKIIKGISTEKAKKIIAEIKSSKIKVQAQIMDNQLRISGKNLDDLQEVMALIKSKDFDIALQFTNFR</sequence>
<dbReference type="KEGG" id="ceu:A7L45_17390"/>
<dbReference type="SUPFAM" id="SSF89963">
    <property type="entry name" value="YajQ-like"/>
    <property type="match status" value="2"/>
</dbReference>
<dbReference type="Gene3D" id="3.30.70.860">
    <property type="match status" value="1"/>
</dbReference>
<name>A0A1J0GK34_9CLOT</name>
<comment type="similarity">
    <text evidence="2 3">Belongs to the YajQ family.</text>
</comment>
<reference evidence="5" key="1">
    <citation type="journal article" date="2016" name="Front. Microbiol.">
        <title>Complete Genome Sequence of Clostridium estertheticum DSM 8809, a Microbe Identified in Spoiled Vacuum Packed Beef.</title>
        <authorList>
            <person name="Yu Z."/>
            <person name="Gunn L."/>
            <person name="Brennan E."/>
            <person name="Reid R."/>
            <person name="Wall P.G."/>
            <person name="Gaora O.P."/>
            <person name="Hurley D."/>
            <person name="Bolton D."/>
            <person name="Fanning S."/>
        </authorList>
    </citation>
    <scope>NUCLEOTIDE SEQUENCE [LARGE SCALE GENOMIC DNA]</scope>
    <source>
        <strain evidence="5">DSM 8809</strain>
    </source>
</reference>
<dbReference type="Gene3D" id="3.30.70.990">
    <property type="entry name" value="YajQ-like, domain 2"/>
    <property type="match status" value="1"/>
</dbReference>
<dbReference type="PANTHER" id="PTHR30476">
    <property type="entry name" value="UPF0234 PROTEIN YAJQ"/>
    <property type="match status" value="1"/>
</dbReference>
<dbReference type="PANTHER" id="PTHR30476:SF0">
    <property type="entry name" value="UPF0234 PROTEIN YAJQ"/>
    <property type="match status" value="1"/>
</dbReference>
<dbReference type="Pfam" id="PF04461">
    <property type="entry name" value="YajQ"/>
    <property type="match status" value="1"/>
</dbReference>
<proteinExistence type="inferred from homology"/>
<organism evidence="4 5">
    <name type="scientific">Clostridium estertheticum subsp. estertheticum</name>
    <dbReference type="NCBI Taxonomy" id="1552"/>
    <lineage>
        <taxon>Bacteria</taxon>
        <taxon>Bacillati</taxon>
        <taxon>Bacillota</taxon>
        <taxon>Clostridia</taxon>
        <taxon>Eubacteriales</taxon>
        <taxon>Clostridiaceae</taxon>
        <taxon>Clostridium</taxon>
    </lineage>
</organism>
<comment type="function">
    <text evidence="3">Nucleotide-binding protein.</text>
</comment>
<evidence type="ECO:0000256" key="3">
    <source>
        <dbReference type="HAMAP-Rule" id="MF_00632"/>
    </source>
</evidence>
<protein>
    <recommendedName>
        <fullName evidence="3">Nucleotide-binding protein A7L45_17390</fullName>
    </recommendedName>
</protein>
<dbReference type="InterPro" id="IPR035571">
    <property type="entry name" value="UPF0234-like_C"/>
</dbReference>
<dbReference type="GO" id="GO:0000166">
    <property type="term" value="F:nucleotide binding"/>
    <property type="evidence" value="ECO:0007669"/>
    <property type="project" value="UniProtKB-UniRule"/>
</dbReference>
<dbReference type="InterPro" id="IPR036183">
    <property type="entry name" value="YajQ-like_sf"/>
</dbReference>
<accession>A0A1J0GK34</accession>
<evidence type="ECO:0000256" key="1">
    <source>
        <dbReference type="ARBA" id="ARBA00022741"/>
    </source>
</evidence>
<dbReference type="InterPro" id="IPR007551">
    <property type="entry name" value="YajQ/Smlt4090-like"/>
</dbReference>
<dbReference type="CDD" id="cd11740">
    <property type="entry name" value="YajQ_like"/>
    <property type="match status" value="1"/>
</dbReference>
<gene>
    <name evidence="4" type="ORF">A7L45_17390</name>
</gene>
<evidence type="ECO:0000256" key="2">
    <source>
        <dbReference type="ARBA" id="ARBA00093450"/>
    </source>
</evidence>
<keyword evidence="5" id="KW-1185">Reference proteome</keyword>
<evidence type="ECO:0000313" key="5">
    <source>
        <dbReference type="Proteomes" id="UP000182569"/>
    </source>
</evidence>
<dbReference type="InterPro" id="IPR035570">
    <property type="entry name" value="UPF0234_N"/>
</dbReference>
<dbReference type="STRING" id="1552.A7L45_17390"/>
<dbReference type="EMBL" id="CP015756">
    <property type="protein sequence ID" value="APC41717.1"/>
    <property type="molecule type" value="Genomic_DNA"/>
</dbReference>
<dbReference type="Proteomes" id="UP000182569">
    <property type="component" value="Chromosome"/>
</dbReference>
<dbReference type="OrthoDB" id="9801447at2"/>
<dbReference type="RefSeq" id="WP_071614010.1">
    <property type="nucleotide sequence ID" value="NZ_CP015756.1"/>
</dbReference>
<evidence type="ECO:0000313" key="4">
    <source>
        <dbReference type="EMBL" id="APC41717.1"/>
    </source>
</evidence>